<reference evidence="5" key="1">
    <citation type="journal article" date="2012" name="Science">
        <title>The Paleozoic origin of enzymatic lignin decomposition reconstructed from 31 fungal genomes.</title>
        <authorList>
            <person name="Floudas D."/>
            <person name="Binder M."/>
            <person name="Riley R."/>
            <person name="Barry K."/>
            <person name="Blanchette R.A."/>
            <person name="Henrissat B."/>
            <person name="Martinez A.T."/>
            <person name="Otillar R."/>
            <person name="Spatafora J.W."/>
            <person name="Yadav J.S."/>
            <person name="Aerts A."/>
            <person name="Benoit I."/>
            <person name="Boyd A."/>
            <person name="Carlson A."/>
            <person name="Copeland A."/>
            <person name="Coutinho P.M."/>
            <person name="de Vries R.P."/>
            <person name="Ferreira P."/>
            <person name="Findley K."/>
            <person name="Foster B."/>
            <person name="Gaskell J."/>
            <person name="Glotzer D."/>
            <person name="Gorecki P."/>
            <person name="Heitman J."/>
            <person name="Hesse C."/>
            <person name="Hori C."/>
            <person name="Igarashi K."/>
            <person name="Jurgens J.A."/>
            <person name="Kallen N."/>
            <person name="Kersten P."/>
            <person name="Kohler A."/>
            <person name="Kuees U."/>
            <person name="Kumar T.K.A."/>
            <person name="Kuo A."/>
            <person name="LaButti K."/>
            <person name="Larrondo L.F."/>
            <person name="Lindquist E."/>
            <person name="Ling A."/>
            <person name="Lombard V."/>
            <person name="Lucas S."/>
            <person name="Lundell T."/>
            <person name="Martin R."/>
            <person name="McLaughlin D.J."/>
            <person name="Morgenstern I."/>
            <person name="Morin E."/>
            <person name="Murat C."/>
            <person name="Nagy L.G."/>
            <person name="Nolan M."/>
            <person name="Ohm R.A."/>
            <person name="Patyshakuliyeva A."/>
            <person name="Rokas A."/>
            <person name="Ruiz-Duenas F.J."/>
            <person name="Sabat G."/>
            <person name="Salamov A."/>
            <person name="Samejima M."/>
            <person name="Schmutz J."/>
            <person name="Slot J.C."/>
            <person name="St John F."/>
            <person name="Stenlid J."/>
            <person name="Sun H."/>
            <person name="Sun S."/>
            <person name="Syed K."/>
            <person name="Tsang A."/>
            <person name="Wiebenga A."/>
            <person name="Young D."/>
            <person name="Pisabarro A."/>
            <person name="Eastwood D.C."/>
            <person name="Martin F."/>
            <person name="Cullen D."/>
            <person name="Grigoriev I.V."/>
            <person name="Hibbett D.S."/>
        </authorList>
    </citation>
    <scope>NUCLEOTIDE SEQUENCE [LARGE SCALE GENOMIC DNA]</scope>
    <source>
        <strain evidence="5">HHB-11173 SS5</strain>
    </source>
</reference>
<evidence type="ECO:0000313" key="4">
    <source>
        <dbReference type="EMBL" id="EIN03941.1"/>
    </source>
</evidence>
<dbReference type="InterPro" id="IPR029058">
    <property type="entry name" value="AB_hydrolase_fold"/>
</dbReference>
<dbReference type="eggNOG" id="KOG2382">
    <property type="taxonomic scope" value="Eukaryota"/>
</dbReference>
<evidence type="ECO:0000259" key="3">
    <source>
        <dbReference type="Pfam" id="PF00561"/>
    </source>
</evidence>
<dbReference type="EMBL" id="JH687557">
    <property type="protein sequence ID" value="EIN03941.1"/>
    <property type="molecule type" value="Genomic_DNA"/>
</dbReference>
<organism evidence="4 5">
    <name type="scientific">Punctularia strigosozonata (strain HHB-11173)</name>
    <name type="common">White-rot fungus</name>
    <dbReference type="NCBI Taxonomy" id="741275"/>
    <lineage>
        <taxon>Eukaryota</taxon>
        <taxon>Fungi</taxon>
        <taxon>Dikarya</taxon>
        <taxon>Basidiomycota</taxon>
        <taxon>Agaricomycotina</taxon>
        <taxon>Agaricomycetes</taxon>
        <taxon>Corticiales</taxon>
        <taxon>Punctulariaceae</taxon>
        <taxon>Punctularia</taxon>
    </lineage>
</organism>
<keyword evidence="5" id="KW-1185">Reference proteome</keyword>
<dbReference type="GeneID" id="18884040"/>
<gene>
    <name evidence="4" type="ORF">PUNSTDRAFT_55786</name>
</gene>
<comment type="similarity">
    <text evidence="1">Belongs to the AB hydrolase superfamily.</text>
</comment>
<dbReference type="InterPro" id="IPR000073">
    <property type="entry name" value="AB_hydrolase_1"/>
</dbReference>
<dbReference type="Proteomes" id="UP000054196">
    <property type="component" value="Unassembled WGS sequence"/>
</dbReference>
<sequence>MQRALLSSRPRTSLPFYLNSNQRTWSSPQGLRFNNSSADSNADITPIDLEYDAVLPPHTVRSSRPLVILHGLFGSKRNWGGLCKQFGKELHRPIYALDLRNHGHSPHALPHTYPAMAADLLHFFKKHHFEKISLLGHSMGGKAAMAVALSDALPPGLLEHLIIVDIAPSKGSLSPEFQRYIEVMHQIEQAHISTRKEADQMMKSVEPDPSVRAFLLTNLVGSAPLKFRVPVDTIRSSLDALGDFPYDSCSQRWEGKTLFIKGEHSRYINNRNQSNLEQFFPNMKLEHLPTGHWVHAEKPNEFKQLVLDFVRS</sequence>
<evidence type="ECO:0000256" key="2">
    <source>
        <dbReference type="ARBA" id="ARBA00022801"/>
    </source>
</evidence>
<dbReference type="SUPFAM" id="SSF53474">
    <property type="entry name" value="alpha/beta-Hydrolases"/>
    <property type="match status" value="1"/>
</dbReference>
<dbReference type="HOGENOM" id="CLU_020336_53_0_1"/>
<proteinExistence type="inferred from homology"/>
<dbReference type="KEGG" id="psq:PUNSTDRAFT_55786"/>
<evidence type="ECO:0000313" key="5">
    <source>
        <dbReference type="Proteomes" id="UP000054196"/>
    </source>
</evidence>
<dbReference type="PANTHER" id="PTHR46118:SF4">
    <property type="entry name" value="PROTEIN ABHD11"/>
    <property type="match status" value="1"/>
</dbReference>
<keyword evidence="2 4" id="KW-0378">Hydrolase</keyword>
<dbReference type="OrthoDB" id="8119704at2759"/>
<dbReference type="PANTHER" id="PTHR46118">
    <property type="entry name" value="PROTEIN ABHD11"/>
    <property type="match status" value="1"/>
</dbReference>
<dbReference type="RefSeq" id="XP_007388730.1">
    <property type="nucleotide sequence ID" value="XM_007388668.1"/>
</dbReference>
<dbReference type="FunFam" id="3.40.50.1820:FF:000039">
    <property type="entry name" value="Esterase ybfF"/>
    <property type="match status" value="1"/>
</dbReference>
<accession>R7S3X9</accession>
<protein>
    <submittedName>
        <fullName evidence="4">Alpha/beta-hydrolase</fullName>
    </submittedName>
</protein>
<dbReference type="ESTHER" id="punst-r7s3x9">
    <property type="family name" value="ABHD11-Acetyl_transferase"/>
</dbReference>
<feature type="domain" description="AB hydrolase-1" evidence="3">
    <location>
        <begin position="65"/>
        <end position="299"/>
    </location>
</feature>
<name>R7S3X9_PUNST</name>
<dbReference type="Gene3D" id="3.40.50.1820">
    <property type="entry name" value="alpha/beta hydrolase"/>
    <property type="match status" value="1"/>
</dbReference>
<dbReference type="GO" id="GO:0052689">
    <property type="term" value="F:carboxylic ester hydrolase activity"/>
    <property type="evidence" value="ECO:0007669"/>
    <property type="project" value="TreeGrafter"/>
</dbReference>
<dbReference type="GO" id="GO:0005739">
    <property type="term" value="C:mitochondrion"/>
    <property type="evidence" value="ECO:0007669"/>
    <property type="project" value="TreeGrafter"/>
</dbReference>
<dbReference type="OMA" id="FLGMSDN"/>
<evidence type="ECO:0000256" key="1">
    <source>
        <dbReference type="ARBA" id="ARBA00008645"/>
    </source>
</evidence>
<dbReference type="Pfam" id="PF00561">
    <property type="entry name" value="Abhydrolase_1"/>
    <property type="match status" value="1"/>
</dbReference>
<dbReference type="AlphaFoldDB" id="R7S3X9"/>